<reference evidence="1 2" key="1">
    <citation type="submission" date="2014-04" db="EMBL/GenBank/DDBJ databases">
        <authorList>
            <consortium name="DOE Joint Genome Institute"/>
            <person name="Kuo A."/>
            <person name="Zuccaro A."/>
            <person name="Kohler A."/>
            <person name="Nagy L.G."/>
            <person name="Floudas D."/>
            <person name="Copeland A."/>
            <person name="Barry K.W."/>
            <person name="Cichocki N."/>
            <person name="Veneault-Fourrey C."/>
            <person name="LaButti K."/>
            <person name="Lindquist E.A."/>
            <person name="Lipzen A."/>
            <person name="Lundell T."/>
            <person name="Morin E."/>
            <person name="Murat C."/>
            <person name="Sun H."/>
            <person name="Tunlid A."/>
            <person name="Henrissat B."/>
            <person name="Grigoriev I.V."/>
            <person name="Hibbett D.S."/>
            <person name="Martin F."/>
            <person name="Nordberg H.P."/>
            <person name="Cantor M.N."/>
            <person name="Hua S.X."/>
        </authorList>
    </citation>
    <scope>NUCLEOTIDE SEQUENCE [LARGE SCALE GENOMIC DNA]</scope>
    <source>
        <strain evidence="1 2">MAFF 305830</strain>
    </source>
</reference>
<evidence type="ECO:0000313" key="1">
    <source>
        <dbReference type="EMBL" id="KIM29935.1"/>
    </source>
</evidence>
<sequence>MSVEEASDTFCSIVEHAYTPSDLSASDRTQALRECMEDAMKSKGLPVDLQLTEKQQVGCPCFVVASSRTNARRTLCLRTYPIRSQPSSTITVVDAALATCAAQPEFASVHSGSGVKKREYISSNVAINPIHEVITEAHLLFGGDATVASLLSVGTGHPGIISFPQSGGKASLLRTMREMMHDCEQRAQEMEERIGR</sequence>
<dbReference type="InterPro" id="IPR016035">
    <property type="entry name" value="Acyl_Trfase/lysoPLipase"/>
</dbReference>
<protein>
    <submittedName>
        <fullName evidence="1">Uncharacterized protein</fullName>
    </submittedName>
</protein>
<keyword evidence="2" id="KW-1185">Reference proteome</keyword>
<evidence type="ECO:0000313" key="2">
    <source>
        <dbReference type="Proteomes" id="UP000054097"/>
    </source>
</evidence>
<gene>
    <name evidence="1" type="ORF">M408DRAFT_22387</name>
</gene>
<dbReference type="AlphaFoldDB" id="A0A0C3AZH8"/>
<dbReference type="HOGENOM" id="CLU_1390989_0_0_1"/>
<reference evidence="2" key="2">
    <citation type="submission" date="2015-01" db="EMBL/GenBank/DDBJ databases">
        <title>Evolutionary Origins and Diversification of the Mycorrhizal Mutualists.</title>
        <authorList>
            <consortium name="DOE Joint Genome Institute"/>
            <consortium name="Mycorrhizal Genomics Consortium"/>
            <person name="Kohler A."/>
            <person name="Kuo A."/>
            <person name="Nagy L.G."/>
            <person name="Floudas D."/>
            <person name="Copeland A."/>
            <person name="Barry K.W."/>
            <person name="Cichocki N."/>
            <person name="Veneault-Fourrey C."/>
            <person name="LaButti K."/>
            <person name="Lindquist E.A."/>
            <person name="Lipzen A."/>
            <person name="Lundell T."/>
            <person name="Morin E."/>
            <person name="Murat C."/>
            <person name="Riley R."/>
            <person name="Ohm R."/>
            <person name="Sun H."/>
            <person name="Tunlid A."/>
            <person name="Henrissat B."/>
            <person name="Grigoriev I.V."/>
            <person name="Hibbett D.S."/>
            <person name="Martin F."/>
        </authorList>
    </citation>
    <scope>NUCLEOTIDE SEQUENCE [LARGE SCALE GENOMIC DNA]</scope>
    <source>
        <strain evidence="2">MAFF 305830</strain>
    </source>
</reference>
<organism evidence="1 2">
    <name type="scientific">Serendipita vermifera MAFF 305830</name>
    <dbReference type="NCBI Taxonomy" id="933852"/>
    <lineage>
        <taxon>Eukaryota</taxon>
        <taxon>Fungi</taxon>
        <taxon>Dikarya</taxon>
        <taxon>Basidiomycota</taxon>
        <taxon>Agaricomycotina</taxon>
        <taxon>Agaricomycetes</taxon>
        <taxon>Sebacinales</taxon>
        <taxon>Serendipitaceae</taxon>
        <taxon>Serendipita</taxon>
    </lineage>
</organism>
<proteinExistence type="predicted"/>
<accession>A0A0C3AZH8</accession>
<dbReference type="EMBL" id="KN824286">
    <property type="protein sequence ID" value="KIM29935.1"/>
    <property type="molecule type" value="Genomic_DNA"/>
</dbReference>
<dbReference type="OrthoDB" id="630895at2759"/>
<dbReference type="Gene3D" id="3.40.1090.10">
    <property type="entry name" value="Cytosolic phospholipase A2 catalytic domain"/>
    <property type="match status" value="1"/>
</dbReference>
<name>A0A0C3AZH8_SERVB</name>
<dbReference type="SUPFAM" id="SSF52151">
    <property type="entry name" value="FabD/lysophospholipase-like"/>
    <property type="match status" value="1"/>
</dbReference>
<dbReference type="Proteomes" id="UP000054097">
    <property type="component" value="Unassembled WGS sequence"/>
</dbReference>